<protein>
    <submittedName>
        <fullName evidence="2">Uncharacterized protein</fullName>
    </submittedName>
</protein>
<dbReference type="EMBL" id="GGEC01089250">
    <property type="protein sequence ID" value="MBX69734.1"/>
    <property type="molecule type" value="Transcribed_RNA"/>
</dbReference>
<accession>A0A2P2QS93</accession>
<evidence type="ECO:0000256" key="1">
    <source>
        <dbReference type="SAM" id="Phobius"/>
    </source>
</evidence>
<feature type="transmembrane region" description="Helical" evidence="1">
    <location>
        <begin position="12"/>
        <end position="30"/>
    </location>
</feature>
<dbReference type="AlphaFoldDB" id="A0A2P2QS93"/>
<reference evidence="2" key="1">
    <citation type="submission" date="2018-02" db="EMBL/GenBank/DDBJ databases">
        <title>Rhizophora mucronata_Transcriptome.</title>
        <authorList>
            <person name="Meera S.P."/>
            <person name="Sreeshan A."/>
            <person name="Augustine A."/>
        </authorList>
    </citation>
    <scope>NUCLEOTIDE SEQUENCE</scope>
    <source>
        <tissue evidence="2">Leaf</tissue>
    </source>
</reference>
<keyword evidence="1" id="KW-1133">Transmembrane helix</keyword>
<name>A0A2P2QS93_RHIMU</name>
<keyword evidence="1" id="KW-0472">Membrane</keyword>
<keyword evidence="1" id="KW-0812">Transmembrane</keyword>
<evidence type="ECO:0000313" key="2">
    <source>
        <dbReference type="EMBL" id="MBX69734.1"/>
    </source>
</evidence>
<sequence length="36" mass="4407">MKWDFERTTHYGFSALLVVILLSLVWQMWAETFCRQ</sequence>
<organism evidence="2">
    <name type="scientific">Rhizophora mucronata</name>
    <name type="common">Asiatic mangrove</name>
    <dbReference type="NCBI Taxonomy" id="61149"/>
    <lineage>
        <taxon>Eukaryota</taxon>
        <taxon>Viridiplantae</taxon>
        <taxon>Streptophyta</taxon>
        <taxon>Embryophyta</taxon>
        <taxon>Tracheophyta</taxon>
        <taxon>Spermatophyta</taxon>
        <taxon>Magnoliopsida</taxon>
        <taxon>eudicotyledons</taxon>
        <taxon>Gunneridae</taxon>
        <taxon>Pentapetalae</taxon>
        <taxon>rosids</taxon>
        <taxon>fabids</taxon>
        <taxon>Malpighiales</taxon>
        <taxon>Rhizophoraceae</taxon>
        <taxon>Rhizophora</taxon>
    </lineage>
</organism>
<proteinExistence type="predicted"/>